<evidence type="ECO:0000256" key="2">
    <source>
        <dbReference type="ARBA" id="ARBA00009810"/>
    </source>
</evidence>
<dbReference type="InterPro" id="IPR036942">
    <property type="entry name" value="Beta-barrel_TonB_sf"/>
</dbReference>
<accession>A0ABW7F214</accession>
<feature type="chain" id="PRO_5047345670" evidence="8">
    <location>
        <begin position="29"/>
        <end position="1006"/>
    </location>
</feature>
<keyword evidence="11" id="KW-0675">Receptor</keyword>
<comment type="subcellular location">
    <subcellularLocation>
        <location evidence="1 7">Cell outer membrane</location>
    </subcellularLocation>
</comment>
<dbReference type="RefSeq" id="WP_394479032.1">
    <property type="nucleotide sequence ID" value="NZ_JBIGHV010000004.1"/>
</dbReference>
<dbReference type="PANTHER" id="PTHR40980">
    <property type="entry name" value="PLUG DOMAIN-CONTAINING PROTEIN"/>
    <property type="match status" value="1"/>
</dbReference>
<keyword evidence="3 8" id="KW-0732">Signal</keyword>
<dbReference type="InterPro" id="IPR010104">
    <property type="entry name" value="TonB_rcpt_bac"/>
</dbReference>
<dbReference type="Gene3D" id="2.40.170.20">
    <property type="entry name" value="TonB-dependent receptor, beta-barrel domain"/>
    <property type="match status" value="1"/>
</dbReference>
<keyword evidence="4 7" id="KW-0798">TonB box</keyword>
<dbReference type="NCBIfam" id="TIGR01782">
    <property type="entry name" value="TonB-Xanth-Caul"/>
    <property type="match status" value="1"/>
</dbReference>
<keyword evidence="12" id="KW-1185">Reference proteome</keyword>
<keyword evidence="6" id="KW-0998">Cell outer membrane</keyword>
<evidence type="ECO:0000256" key="5">
    <source>
        <dbReference type="ARBA" id="ARBA00023136"/>
    </source>
</evidence>
<reference evidence="11 12" key="1">
    <citation type="submission" date="2024-08" db="EMBL/GenBank/DDBJ databases">
        <authorList>
            <person name="Lu H."/>
        </authorList>
    </citation>
    <scope>NUCLEOTIDE SEQUENCE [LARGE SCALE GENOMIC DNA]</scope>
    <source>
        <strain evidence="11 12">LYH14W</strain>
    </source>
</reference>
<dbReference type="InterPro" id="IPR010917">
    <property type="entry name" value="TonB_rcpt_CS"/>
</dbReference>
<evidence type="ECO:0000256" key="8">
    <source>
        <dbReference type="SAM" id="SignalP"/>
    </source>
</evidence>
<dbReference type="Gene3D" id="2.170.130.10">
    <property type="entry name" value="TonB-dependent receptor, plug domain"/>
    <property type="match status" value="1"/>
</dbReference>
<evidence type="ECO:0000256" key="6">
    <source>
        <dbReference type="ARBA" id="ARBA00023237"/>
    </source>
</evidence>
<keyword evidence="5 7" id="KW-0472">Membrane</keyword>
<feature type="domain" description="TonB-dependent receptor plug" evidence="10">
    <location>
        <begin position="75"/>
        <end position="181"/>
    </location>
</feature>
<comment type="caution">
    <text evidence="11">The sequence shown here is derived from an EMBL/GenBank/DDBJ whole genome shotgun (WGS) entry which is preliminary data.</text>
</comment>
<evidence type="ECO:0000256" key="1">
    <source>
        <dbReference type="ARBA" id="ARBA00004442"/>
    </source>
</evidence>
<evidence type="ECO:0000256" key="3">
    <source>
        <dbReference type="ARBA" id="ARBA00022729"/>
    </source>
</evidence>
<evidence type="ECO:0000259" key="10">
    <source>
        <dbReference type="Pfam" id="PF07715"/>
    </source>
</evidence>
<evidence type="ECO:0000313" key="12">
    <source>
        <dbReference type="Proteomes" id="UP001606210"/>
    </source>
</evidence>
<evidence type="ECO:0000256" key="7">
    <source>
        <dbReference type="RuleBase" id="RU003357"/>
    </source>
</evidence>
<name>A0ABW7F214_9BURK</name>
<dbReference type="Proteomes" id="UP001606210">
    <property type="component" value="Unassembled WGS sequence"/>
</dbReference>
<dbReference type="SUPFAM" id="SSF56935">
    <property type="entry name" value="Porins"/>
    <property type="match status" value="1"/>
</dbReference>
<dbReference type="Pfam" id="PF07715">
    <property type="entry name" value="Plug"/>
    <property type="match status" value="1"/>
</dbReference>
<dbReference type="EMBL" id="JBIGHV010000004">
    <property type="protein sequence ID" value="MFG6430633.1"/>
    <property type="molecule type" value="Genomic_DNA"/>
</dbReference>
<comment type="similarity">
    <text evidence="2 7">Belongs to the TonB-dependent receptor family.</text>
</comment>
<gene>
    <name evidence="11" type="ORF">ACG00Y_11960</name>
</gene>
<protein>
    <submittedName>
        <fullName evidence="11">TonB-dependent receptor</fullName>
    </submittedName>
</protein>
<dbReference type="PROSITE" id="PS01156">
    <property type="entry name" value="TONB_DEPENDENT_REC_2"/>
    <property type="match status" value="1"/>
</dbReference>
<sequence length="1006" mass="108746">MRTPRPALRLTNLAAASGLLFASAAVLAQGAPGNPNAGPTASTSVPQALASTTQLETVVVTGIRRSLETSVNLKRSSSGLVDGIVAEDIGKFPDTNLAESLSRISGVSIDRANGEGTRITVRGMGPDFNLVLLNGRQMPGASLDGSAPSSRSFDFSNLASDGVAALEVYKTSRASSPTGGMGATVNVRTQRPFDIKETIASIGVKMVADQSARRLPGEQQGKKVTPELSGIYSTQSNDGMFGIALMGTYQVRDSGYSQANVSSGWKTFNGIQDNDWSGPNAVWGGLPPAAQAGEIKNRPAVDSIYSVPQNLNYSFTGVHRERLNGQLVMQFKPMKDLVGTLDFVMSEQKFRQRRNDISAWFNFGGQFGEFQTGSPSSPVIYGEHMTNSDLAMGASRISTKNKNQQLGLNLKWKATDALNFEFDAHRATATSGANDPLGTSVTLGTASLVRGDTFVDFSNKFPVLSMVGGLDPTKQELQGSVFGNSYQKNQVSQVQAKGNWRIDDDSSLDFGLTLTEVKNRSAFANVQRDTWGGGAAGGPAAMPDDIWKTDSISKYFSRIPGSNDPRLFNQFYTFNFEDLRAAAIKALGSDTLLKASFDWQDDYRTTEKSQAAFGQYNLAWEWGMPMEAAVGVRYERTKVGSPSTEKIPVSVAWVANNEIPISFSGTRSASRQGKYDYVLPSIDLSADVTNDTKLRVSYGQTIGRPGWNAIQGGQRIDPLARIDGGVASVGNPDLRPLKSSNIDFSAEHYYAKSSYIAASYFRKSLKDYNQAVVERKNLFGLNTPIGNAMYNQAQTAGGCGADSDCIRRYIFANFPTAPGVSPGAAGGSIGTITAQPTDPLLMFNVGSFVNNDRTSKINGIELNAQHIFGNSGFGVSANFTKVKSNLAYDNNKRGGQTDVLVGMGDSGNLVGFFENETWTTRLAYNWRGKFLAANYDGVEGAQPLYVEPFGQLDWSVGYNVNQHLRLQFEAINLTDEYTRTHMRNENQVGAVTQLGRRIMIGARYKF</sequence>
<feature type="signal peptide" evidence="8">
    <location>
        <begin position="1"/>
        <end position="28"/>
    </location>
</feature>
<dbReference type="PANTHER" id="PTHR40980:SF3">
    <property type="entry name" value="TONB-DEPENDENT RECEPTOR-LIKE BETA-BARREL DOMAIN-CONTAINING PROTEIN"/>
    <property type="match status" value="1"/>
</dbReference>
<evidence type="ECO:0000313" key="11">
    <source>
        <dbReference type="EMBL" id="MFG6430633.1"/>
    </source>
</evidence>
<proteinExistence type="inferred from homology"/>
<evidence type="ECO:0000256" key="4">
    <source>
        <dbReference type="ARBA" id="ARBA00023077"/>
    </source>
</evidence>
<dbReference type="InterPro" id="IPR037066">
    <property type="entry name" value="Plug_dom_sf"/>
</dbReference>
<dbReference type="InterPro" id="IPR012910">
    <property type="entry name" value="Plug_dom"/>
</dbReference>
<organism evidence="11 12">
    <name type="scientific">Pelomonas parva</name>
    <dbReference type="NCBI Taxonomy" id="3299032"/>
    <lineage>
        <taxon>Bacteria</taxon>
        <taxon>Pseudomonadati</taxon>
        <taxon>Pseudomonadota</taxon>
        <taxon>Betaproteobacteria</taxon>
        <taxon>Burkholderiales</taxon>
        <taxon>Sphaerotilaceae</taxon>
        <taxon>Roseateles</taxon>
    </lineage>
</organism>
<feature type="domain" description="TonB-dependent receptor-like beta-barrel" evidence="9">
    <location>
        <begin position="473"/>
        <end position="973"/>
    </location>
</feature>
<dbReference type="Pfam" id="PF00593">
    <property type="entry name" value="TonB_dep_Rec_b-barrel"/>
    <property type="match status" value="1"/>
</dbReference>
<dbReference type="InterPro" id="IPR000531">
    <property type="entry name" value="Beta-barrel_TonB"/>
</dbReference>
<evidence type="ECO:0000259" key="9">
    <source>
        <dbReference type="Pfam" id="PF00593"/>
    </source>
</evidence>